<feature type="region of interest" description="Disordered" evidence="1">
    <location>
        <begin position="1"/>
        <end position="20"/>
    </location>
</feature>
<keyword evidence="4" id="KW-1185">Reference proteome</keyword>
<accession>A0ABV5ERQ0</accession>
<keyword evidence="2" id="KW-0812">Transmembrane</keyword>
<dbReference type="EMBL" id="JBHLHV010000001">
    <property type="protein sequence ID" value="MFB8892645.1"/>
    <property type="molecule type" value="Genomic_DNA"/>
</dbReference>
<evidence type="ECO:0000313" key="3">
    <source>
        <dbReference type="EMBL" id="MFB8892645.1"/>
    </source>
</evidence>
<protein>
    <submittedName>
        <fullName evidence="3">Uncharacterized protein</fullName>
    </submittedName>
</protein>
<sequence>MTLSPTPGSPQDPAPVISGSAAPTARPLSLGLRVADVSVSLVLMVAGGVGFAILAYFALLSAFVADACYGQCDTELLTVGWLISLFAPPVIFVSTIIWTVFRLVTRKIAWWAPLAGAAAGVTIWMIGAGMMTAAVN</sequence>
<feature type="transmembrane region" description="Helical" evidence="2">
    <location>
        <begin position="108"/>
        <end position="135"/>
    </location>
</feature>
<feature type="transmembrane region" description="Helical" evidence="2">
    <location>
        <begin position="79"/>
        <end position="101"/>
    </location>
</feature>
<evidence type="ECO:0000256" key="1">
    <source>
        <dbReference type="SAM" id="MobiDB-lite"/>
    </source>
</evidence>
<proteinExistence type="predicted"/>
<feature type="transmembrane region" description="Helical" evidence="2">
    <location>
        <begin position="34"/>
        <end position="59"/>
    </location>
</feature>
<name>A0ABV5ERQ0_9MICO</name>
<comment type="caution">
    <text evidence="3">The sequence shown here is derived from an EMBL/GenBank/DDBJ whole genome shotgun (WGS) entry which is preliminary data.</text>
</comment>
<dbReference type="RefSeq" id="WP_378718020.1">
    <property type="nucleotide sequence ID" value="NZ_JBHLHV010000001.1"/>
</dbReference>
<reference evidence="3 4" key="1">
    <citation type="submission" date="2024-08" db="EMBL/GenBank/DDBJ databases">
        <title>Heavy metals resistant antinobacteria isolated from wastewater.</title>
        <authorList>
            <person name="Roman Ponce B."/>
            <person name="Blanco Mercado M.A."/>
            <person name="Avila Aldana I.N."/>
            <person name="Morales Arrieta S."/>
        </authorList>
    </citation>
    <scope>NUCLEOTIDE SEQUENCE [LARGE SCALE GENOMIC DNA]</scope>
    <source>
        <strain evidence="4">sma-1</strain>
    </source>
</reference>
<evidence type="ECO:0000313" key="4">
    <source>
        <dbReference type="Proteomes" id="UP001589643"/>
    </source>
</evidence>
<evidence type="ECO:0000256" key="2">
    <source>
        <dbReference type="SAM" id="Phobius"/>
    </source>
</evidence>
<keyword evidence="2" id="KW-1133">Transmembrane helix</keyword>
<keyword evidence="2" id="KW-0472">Membrane</keyword>
<organism evidence="3 4">
    <name type="scientific">Microbacterium plantarum</name>
    <dbReference type="NCBI Taxonomy" id="1816425"/>
    <lineage>
        <taxon>Bacteria</taxon>
        <taxon>Bacillati</taxon>
        <taxon>Actinomycetota</taxon>
        <taxon>Actinomycetes</taxon>
        <taxon>Micrococcales</taxon>
        <taxon>Microbacteriaceae</taxon>
        <taxon>Microbacterium</taxon>
    </lineage>
</organism>
<dbReference type="Proteomes" id="UP001589643">
    <property type="component" value="Unassembled WGS sequence"/>
</dbReference>
<gene>
    <name evidence="3" type="ORF">AB7P39_07265</name>
</gene>